<dbReference type="InterPro" id="IPR006450">
    <property type="entry name" value="Phage_HK97_gp6-like"/>
</dbReference>
<gene>
    <name evidence="1" type="ORF">SAMN02745671_02557</name>
</gene>
<evidence type="ECO:0000313" key="2">
    <source>
        <dbReference type="Proteomes" id="UP000191240"/>
    </source>
</evidence>
<protein>
    <submittedName>
        <fullName evidence="1">Uncharacterized phage protein (Possible DNA packaging)</fullName>
    </submittedName>
</protein>
<evidence type="ECO:0000313" key="1">
    <source>
        <dbReference type="EMBL" id="SHJ05991.1"/>
    </source>
</evidence>
<sequence>MTVSEITIEILKNYLRIDGSDDDVLLNHILQASIDYVCNYTGRTLEELEMYNDIPLAVLCLCSQLYENREYTTDKININPAISQILGSHSNNLL</sequence>
<dbReference type="Gene3D" id="1.10.3230.30">
    <property type="entry name" value="Phage gp6-like head-tail connector protein"/>
    <property type="match status" value="1"/>
</dbReference>
<dbReference type="EMBL" id="FQYW01000027">
    <property type="protein sequence ID" value="SHJ05991.1"/>
    <property type="molecule type" value="Genomic_DNA"/>
</dbReference>
<accession>A0A1M6G7M5</accession>
<dbReference type="InterPro" id="IPR021146">
    <property type="entry name" value="Phage_gp6-like_head-tail"/>
</dbReference>
<reference evidence="1 2" key="1">
    <citation type="submission" date="2016-11" db="EMBL/GenBank/DDBJ databases">
        <authorList>
            <person name="Jaros S."/>
            <person name="Januszkiewicz K."/>
            <person name="Wedrychowicz H."/>
        </authorList>
    </citation>
    <scope>NUCLEOTIDE SEQUENCE [LARGE SCALE GENOMIC DNA]</scope>
    <source>
        <strain evidence="1 2">DSM 3074</strain>
    </source>
</reference>
<dbReference type="Pfam" id="PF05135">
    <property type="entry name" value="Phage_connect_1"/>
    <property type="match status" value="1"/>
</dbReference>
<dbReference type="NCBIfam" id="TIGR01560">
    <property type="entry name" value="put_DNA_pack"/>
    <property type="match status" value="1"/>
</dbReference>
<dbReference type="OrthoDB" id="5654at2"/>
<dbReference type="CDD" id="cd08054">
    <property type="entry name" value="gp6"/>
    <property type="match status" value="1"/>
</dbReference>
<dbReference type="Proteomes" id="UP000191240">
    <property type="component" value="Unassembled WGS sequence"/>
</dbReference>
<dbReference type="RefSeq" id="WP_080326286.1">
    <property type="nucleotide sequence ID" value="NZ_FQYW01000027.1"/>
</dbReference>
<organism evidence="1 2">
    <name type="scientific">Anaerovibrio lipolyticus DSM 3074</name>
    <dbReference type="NCBI Taxonomy" id="1120997"/>
    <lineage>
        <taxon>Bacteria</taxon>
        <taxon>Bacillati</taxon>
        <taxon>Bacillota</taxon>
        <taxon>Negativicutes</taxon>
        <taxon>Selenomonadales</taxon>
        <taxon>Selenomonadaceae</taxon>
        <taxon>Anaerovibrio</taxon>
    </lineage>
</organism>
<name>A0A1M6G7M5_9FIRM</name>
<proteinExistence type="predicted"/>
<dbReference type="AlphaFoldDB" id="A0A1M6G7M5"/>